<proteinExistence type="predicted"/>
<dbReference type="InterPro" id="IPR053803">
    <property type="entry name" value="DUF6949"/>
</dbReference>
<dbReference type="EMBL" id="QGTR01000001">
    <property type="protein sequence ID" value="PWW03992.1"/>
    <property type="molecule type" value="Genomic_DNA"/>
</dbReference>
<evidence type="ECO:0000256" key="1">
    <source>
        <dbReference type="SAM" id="Phobius"/>
    </source>
</evidence>
<name>A0A317PRA6_9HYPH</name>
<comment type="caution">
    <text evidence="2">The sequence shown here is derived from an EMBL/GenBank/DDBJ whole genome shotgun (WGS) entry which is preliminary data.</text>
</comment>
<accession>A0A317PRA6</accession>
<keyword evidence="1" id="KW-0812">Transmembrane</keyword>
<organism evidence="2 3">
    <name type="scientific">Hoeflea marina</name>
    <dbReference type="NCBI Taxonomy" id="274592"/>
    <lineage>
        <taxon>Bacteria</taxon>
        <taxon>Pseudomonadati</taxon>
        <taxon>Pseudomonadota</taxon>
        <taxon>Alphaproteobacteria</taxon>
        <taxon>Hyphomicrobiales</taxon>
        <taxon>Rhizobiaceae</taxon>
        <taxon>Hoeflea</taxon>
    </lineage>
</organism>
<evidence type="ECO:0000313" key="2">
    <source>
        <dbReference type="EMBL" id="PWW03992.1"/>
    </source>
</evidence>
<keyword evidence="1" id="KW-1133">Transmembrane helix</keyword>
<dbReference type="Pfam" id="PF22258">
    <property type="entry name" value="DUF6949"/>
    <property type="match status" value="1"/>
</dbReference>
<gene>
    <name evidence="2" type="ORF">DFR52_101681</name>
</gene>
<feature type="transmembrane region" description="Helical" evidence="1">
    <location>
        <begin position="76"/>
        <end position="102"/>
    </location>
</feature>
<dbReference type="OrthoDB" id="8451574at2"/>
<feature type="transmembrane region" description="Helical" evidence="1">
    <location>
        <begin position="7"/>
        <end position="25"/>
    </location>
</feature>
<reference evidence="2 3" key="1">
    <citation type="submission" date="2018-05" db="EMBL/GenBank/DDBJ databases">
        <title>Genomic Encyclopedia of Type Strains, Phase IV (KMG-IV): sequencing the most valuable type-strain genomes for metagenomic binning, comparative biology and taxonomic classification.</title>
        <authorList>
            <person name="Goeker M."/>
        </authorList>
    </citation>
    <scope>NUCLEOTIDE SEQUENCE [LARGE SCALE GENOMIC DNA]</scope>
    <source>
        <strain evidence="2 3">DSM 16791</strain>
    </source>
</reference>
<evidence type="ECO:0000313" key="3">
    <source>
        <dbReference type="Proteomes" id="UP000246352"/>
    </source>
</evidence>
<feature type="transmembrane region" description="Helical" evidence="1">
    <location>
        <begin position="45"/>
        <end position="64"/>
    </location>
</feature>
<dbReference type="AlphaFoldDB" id="A0A317PRA6"/>
<keyword evidence="3" id="KW-1185">Reference proteome</keyword>
<keyword evidence="1" id="KW-0472">Membrane</keyword>
<dbReference type="Proteomes" id="UP000246352">
    <property type="component" value="Unassembled WGS sequence"/>
</dbReference>
<sequence>MVYILDLAFGLLVVMTGFSASWIGLELARMSGWRLALDGTGFGPRPLLALLVTALVGPRLLLAGGFEKWRGGAISLALYGLMVLTAAGWSAMSGVLVLQLAFASGFFLA</sequence>
<protein>
    <submittedName>
        <fullName evidence="2">Uncharacterized protein</fullName>
    </submittedName>
</protein>
<dbReference type="RefSeq" id="WP_110030479.1">
    <property type="nucleotide sequence ID" value="NZ_QGTR01000001.1"/>
</dbReference>